<evidence type="ECO:0000256" key="1">
    <source>
        <dbReference type="SAM" id="MobiDB-lite"/>
    </source>
</evidence>
<dbReference type="Proteomes" id="UP000271889">
    <property type="component" value="Unassembled WGS sequence"/>
</dbReference>
<feature type="region of interest" description="Disordered" evidence="1">
    <location>
        <begin position="129"/>
        <end position="149"/>
    </location>
</feature>
<evidence type="ECO:0000313" key="3">
    <source>
        <dbReference type="EMBL" id="VDK47287.1"/>
    </source>
</evidence>
<evidence type="ECO:0000259" key="2">
    <source>
        <dbReference type="PROSITE" id="PS50106"/>
    </source>
</evidence>
<dbReference type="SUPFAM" id="SSF50156">
    <property type="entry name" value="PDZ domain-like"/>
    <property type="match status" value="1"/>
</dbReference>
<proteinExistence type="predicted"/>
<feature type="compositionally biased region" description="Basic and acidic residues" evidence="1">
    <location>
        <begin position="170"/>
        <end position="181"/>
    </location>
</feature>
<feature type="non-terminal residue" evidence="3">
    <location>
        <position position="309"/>
    </location>
</feature>
<feature type="region of interest" description="Disordered" evidence="1">
    <location>
        <begin position="285"/>
        <end position="309"/>
    </location>
</feature>
<sequence length="309" mass="33705">MRVIEVTRKDGQSLGISIHGGVGKPAANPADERDEGIFIEKLGHPTIWLAKLTFREVCMKQSPHYSFNFLKVEPSSVCQRAGLQVGHRLIEVNGDSLLGCDQSEAATILRSSNELRILVCDGYNKPIMPRVDDRTITSSQSSSSNVLVDENKQVSTASISTVANTPIQNGDHHQEPSRFDEPPLASSSPLPTTPVVAPAPASKPARHPPAVAPKPTLRNSQLQNVPVVGDITQPEKLTFASKIKNFEREIEVQRLATKQISASSLPAPAMKPLITDNDVLKMKEEGRKRTNSNREVLSPQESGAEFEKI</sequence>
<protein>
    <recommendedName>
        <fullName evidence="2">PDZ domain-containing protein</fullName>
    </recommendedName>
</protein>
<dbReference type="SMART" id="SM00228">
    <property type="entry name" value="PDZ"/>
    <property type="match status" value="1"/>
</dbReference>
<name>A0A3P6QMZ7_CYLGO</name>
<gene>
    <name evidence="3" type="ORF">CGOC_LOCUS980</name>
</gene>
<dbReference type="Gene3D" id="2.30.42.10">
    <property type="match status" value="2"/>
</dbReference>
<dbReference type="EMBL" id="UYRV01001621">
    <property type="protein sequence ID" value="VDK47287.1"/>
    <property type="molecule type" value="Genomic_DNA"/>
</dbReference>
<dbReference type="PROSITE" id="PS50106">
    <property type="entry name" value="PDZ"/>
    <property type="match status" value="1"/>
</dbReference>
<feature type="compositionally biased region" description="Low complexity" evidence="1">
    <location>
        <begin position="182"/>
        <end position="202"/>
    </location>
</feature>
<feature type="region of interest" description="Disordered" evidence="1">
    <location>
        <begin position="161"/>
        <end position="220"/>
    </location>
</feature>
<evidence type="ECO:0000313" key="4">
    <source>
        <dbReference type="Proteomes" id="UP000271889"/>
    </source>
</evidence>
<accession>A0A3P6QMZ7</accession>
<dbReference type="InterPro" id="IPR001478">
    <property type="entry name" value="PDZ"/>
</dbReference>
<dbReference type="AlphaFoldDB" id="A0A3P6QMZ7"/>
<dbReference type="OrthoDB" id="5858335at2759"/>
<feature type="domain" description="PDZ" evidence="2">
    <location>
        <begin position="3"/>
        <end position="114"/>
    </location>
</feature>
<reference evidence="3 4" key="1">
    <citation type="submission" date="2018-11" db="EMBL/GenBank/DDBJ databases">
        <authorList>
            <consortium name="Pathogen Informatics"/>
        </authorList>
    </citation>
    <scope>NUCLEOTIDE SEQUENCE [LARGE SCALE GENOMIC DNA]</scope>
</reference>
<keyword evidence="4" id="KW-1185">Reference proteome</keyword>
<dbReference type="InterPro" id="IPR036034">
    <property type="entry name" value="PDZ_sf"/>
</dbReference>
<organism evidence="3 4">
    <name type="scientific">Cylicostephanus goldi</name>
    <name type="common">Nematode worm</name>
    <dbReference type="NCBI Taxonomy" id="71465"/>
    <lineage>
        <taxon>Eukaryota</taxon>
        <taxon>Metazoa</taxon>
        <taxon>Ecdysozoa</taxon>
        <taxon>Nematoda</taxon>
        <taxon>Chromadorea</taxon>
        <taxon>Rhabditida</taxon>
        <taxon>Rhabditina</taxon>
        <taxon>Rhabditomorpha</taxon>
        <taxon>Strongyloidea</taxon>
        <taxon>Strongylidae</taxon>
        <taxon>Cylicostephanus</taxon>
    </lineage>
</organism>